<dbReference type="InterPro" id="IPR025662">
    <property type="entry name" value="Sigma_54_int_dom_ATP-bd_1"/>
</dbReference>
<dbReference type="InterPro" id="IPR035965">
    <property type="entry name" value="PAS-like_dom_sf"/>
</dbReference>
<dbReference type="Gene3D" id="1.10.10.60">
    <property type="entry name" value="Homeodomain-like"/>
    <property type="match status" value="1"/>
</dbReference>
<dbReference type="FunFam" id="3.40.50.300:FF:000006">
    <property type="entry name" value="DNA-binding transcriptional regulator NtrC"/>
    <property type="match status" value="1"/>
</dbReference>
<dbReference type="InterPro" id="IPR058031">
    <property type="entry name" value="AAA_lid_NorR"/>
</dbReference>
<reference evidence="7 8" key="1">
    <citation type="submission" date="2018-11" db="EMBL/GenBank/DDBJ databases">
        <title>Genome sequencing and assembly of Anaerosphaera sp. nov., GS7-6-2.</title>
        <authorList>
            <person name="Rettenmaier R."/>
            <person name="Liebl W."/>
            <person name="Zverlov V."/>
        </authorList>
    </citation>
    <scope>NUCLEOTIDE SEQUENCE [LARGE SCALE GENOMIC DNA]</scope>
    <source>
        <strain evidence="7 8">GS7-6-2</strain>
    </source>
</reference>
<feature type="domain" description="Sigma-54 factor interaction" evidence="6">
    <location>
        <begin position="277"/>
        <end position="507"/>
    </location>
</feature>
<gene>
    <name evidence="7" type="ORF">EF514_06195</name>
</gene>
<evidence type="ECO:0000313" key="8">
    <source>
        <dbReference type="Proteomes" id="UP000288812"/>
    </source>
</evidence>
<dbReference type="RefSeq" id="WP_127724556.1">
    <property type="nucleotide sequence ID" value="NZ_RLIH01000007.1"/>
</dbReference>
<dbReference type="AlphaFoldDB" id="A0A437S6P5"/>
<dbReference type="PROSITE" id="PS50045">
    <property type="entry name" value="SIGMA54_INTERACT_4"/>
    <property type="match status" value="1"/>
</dbReference>
<dbReference type="Proteomes" id="UP000288812">
    <property type="component" value="Unassembled WGS sequence"/>
</dbReference>
<dbReference type="SUPFAM" id="SSF52540">
    <property type="entry name" value="P-loop containing nucleoside triphosphate hydrolases"/>
    <property type="match status" value="1"/>
</dbReference>
<name>A0A437S6P5_9FIRM</name>
<dbReference type="Pfam" id="PF00158">
    <property type="entry name" value="Sigma54_activat"/>
    <property type="match status" value="1"/>
</dbReference>
<dbReference type="PROSITE" id="PS00676">
    <property type="entry name" value="SIGMA54_INTERACT_2"/>
    <property type="match status" value="1"/>
</dbReference>
<dbReference type="EMBL" id="RLIH01000007">
    <property type="protein sequence ID" value="RVU54690.1"/>
    <property type="molecule type" value="Genomic_DNA"/>
</dbReference>
<keyword evidence="4" id="KW-0804">Transcription</keyword>
<dbReference type="PANTHER" id="PTHR32071:SF57">
    <property type="entry name" value="C4-DICARBOXYLATE TRANSPORT TRANSCRIPTIONAL REGULATORY PROTEIN DCTD"/>
    <property type="match status" value="1"/>
</dbReference>
<dbReference type="Pfam" id="PF25601">
    <property type="entry name" value="AAA_lid_14"/>
    <property type="match status" value="1"/>
</dbReference>
<dbReference type="Gene3D" id="3.40.50.300">
    <property type="entry name" value="P-loop containing nucleotide triphosphate hydrolases"/>
    <property type="match status" value="1"/>
</dbReference>
<dbReference type="Gene3D" id="1.10.8.60">
    <property type="match status" value="1"/>
</dbReference>
<dbReference type="InterPro" id="IPR002197">
    <property type="entry name" value="HTH_Fis"/>
</dbReference>
<dbReference type="CDD" id="cd00009">
    <property type="entry name" value="AAA"/>
    <property type="match status" value="1"/>
</dbReference>
<dbReference type="SUPFAM" id="SSF46689">
    <property type="entry name" value="Homeodomain-like"/>
    <property type="match status" value="1"/>
</dbReference>
<sequence length="600" mass="68913">MYNLKNIQSSTQEVAEAIKAILSTDVTIINQDLIRIAATGRYKSFIGEQLSEGCSYEFILKSKKPERIVQKEISSRCKNCSSLNSCEEIATIGYPIIDFNDEPIGVIGLIAFTQEQHDYIFNNLHSINTFLGKLSFLLAGNLQYEEMIEDLLLKNKEINNLINSLESGIIITDDKNNIKNYNKKALQLLNCKDSELNNINITKVFSNINLEKLYSQQVARIDNTFNKSYDEFIIKAVENQINNNTKSYLFEISKYSNAIIDAYNILESKNNIDFNHILGQSTAMKNTITLAKQVAKSDSSIMIRGESGTGKELFARAIHNNSLRKNNPFVAINCSSIPDSLLESELFGYEKGAFSGASNTGKIGRFELANKGTLFLDEIGDLPIHLQPKLLRVLQDGSFTRLGGNKTIKVNFRLITATNRNLENMIENNEFRDDLYYRLNVIPINVPSLRDRKDDIPIIANYKLREYCERLNKNEKTFSDKIIEIFKKFYWKGNVRELENIVEYLVNISNEDEITDNLLPYHFHSNSLIETTERNSKENFMSFLDDNTSLKKCIENFEKQLLEKYINRFGNSTKNKQKIADILEINLSTLYRKLYKYDIF</sequence>
<comment type="caution">
    <text evidence="7">The sequence shown here is derived from an EMBL/GenBank/DDBJ whole genome shotgun (WGS) entry which is preliminary data.</text>
</comment>
<dbReference type="GO" id="GO:0006355">
    <property type="term" value="P:regulation of DNA-templated transcription"/>
    <property type="evidence" value="ECO:0007669"/>
    <property type="project" value="InterPro"/>
</dbReference>
<organism evidence="7 8">
    <name type="scientific">Anaerosphaera multitolerans</name>
    <dbReference type="NCBI Taxonomy" id="2487351"/>
    <lineage>
        <taxon>Bacteria</taxon>
        <taxon>Bacillati</taxon>
        <taxon>Bacillota</taxon>
        <taxon>Tissierellia</taxon>
        <taxon>Tissierellales</taxon>
        <taxon>Peptoniphilaceae</taxon>
        <taxon>Anaerosphaera</taxon>
    </lineage>
</organism>
<keyword evidence="2" id="KW-0067">ATP-binding</keyword>
<dbReference type="GO" id="GO:0005524">
    <property type="term" value="F:ATP binding"/>
    <property type="evidence" value="ECO:0007669"/>
    <property type="project" value="UniProtKB-KW"/>
</dbReference>
<dbReference type="PROSITE" id="PS00675">
    <property type="entry name" value="SIGMA54_INTERACT_1"/>
    <property type="match status" value="1"/>
</dbReference>
<dbReference type="InterPro" id="IPR025943">
    <property type="entry name" value="Sigma_54_int_dom_ATP-bd_2"/>
</dbReference>
<accession>A0A437S6P5</accession>
<dbReference type="InterPro" id="IPR003593">
    <property type="entry name" value="AAA+_ATPase"/>
</dbReference>
<dbReference type="SMART" id="SM00382">
    <property type="entry name" value="AAA"/>
    <property type="match status" value="1"/>
</dbReference>
<keyword evidence="8" id="KW-1185">Reference proteome</keyword>
<dbReference type="Pfam" id="PF02954">
    <property type="entry name" value="HTH_8"/>
    <property type="match status" value="1"/>
</dbReference>
<dbReference type="GO" id="GO:0043565">
    <property type="term" value="F:sequence-specific DNA binding"/>
    <property type="evidence" value="ECO:0007669"/>
    <property type="project" value="InterPro"/>
</dbReference>
<dbReference type="OrthoDB" id="5411866at2"/>
<keyword evidence="1" id="KW-0547">Nucleotide-binding</keyword>
<protein>
    <submittedName>
        <fullName evidence="7">AAA family ATPase</fullName>
    </submittedName>
</protein>
<evidence type="ECO:0000256" key="5">
    <source>
        <dbReference type="SAM" id="Coils"/>
    </source>
</evidence>
<dbReference type="SUPFAM" id="SSF55785">
    <property type="entry name" value="PYP-like sensor domain (PAS domain)"/>
    <property type="match status" value="1"/>
</dbReference>
<evidence type="ECO:0000313" key="7">
    <source>
        <dbReference type="EMBL" id="RVU54690.1"/>
    </source>
</evidence>
<evidence type="ECO:0000259" key="6">
    <source>
        <dbReference type="PROSITE" id="PS50045"/>
    </source>
</evidence>
<keyword evidence="3" id="KW-0805">Transcription regulation</keyword>
<dbReference type="InterPro" id="IPR027417">
    <property type="entry name" value="P-loop_NTPase"/>
</dbReference>
<evidence type="ECO:0000256" key="3">
    <source>
        <dbReference type="ARBA" id="ARBA00023015"/>
    </source>
</evidence>
<dbReference type="InterPro" id="IPR009057">
    <property type="entry name" value="Homeodomain-like_sf"/>
</dbReference>
<dbReference type="Gene3D" id="3.30.450.40">
    <property type="match status" value="1"/>
</dbReference>
<dbReference type="InterPro" id="IPR029016">
    <property type="entry name" value="GAF-like_dom_sf"/>
</dbReference>
<evidence type="ECO:0000256" key="4">
    <source>
        <dbReference type="ARBA" id="ARBA00023163"/>
    </source>
</evidence>
<evidence type="ECO:0000256" key="2">
    <source>
        <dbReference type="ARBA" id="ARBA00022840"/>
    </source>
</evidence>
<keyword evidence="5" id="KW-0175">Coiled coil</keyword>
<evidence type="ECO:0000256" key="1">
    <source>
        <dbReference type="ARBA" id="ARBA00022741"/>
    </source>
</evidence>
<proteinExistence type="predicted"/>
<dbReference type="InterPro" id="IPR002078">
    <property type="entry name" value="Sigma_54_int"/>
</dbReference>
<feature type="coiled-coil region" evidence="5">
    <location>
        <begin position="141"/>
        <end position="168"/>
    </location>
</feature>
<dbReference type="PANTHER" id="PTHR32071">
    <property type="entry name" value="TRANSCRIPTIONAL REGULATORY PROTEIN"/>
    <property type="match status" value="1"/>
</dbReference>
<dbReference type="Gene3D" id="3.30.450.20">
    <property type="entry name" value="PAS domain"/>
    <property type="match status" value="1"/>
</dbReference>